<proteinExistence type="inferred from homology"/>
<dbReference type="Pfam" id="PF03330">
    <property type="entry name" value="DPBB_1"/>
    <property type="match status" value="1"/>
</dbReference>
<dbReference type="CDD" id="cd22274">
    <property type="entry name" value="DPBB_EXPA_N"/>
    <property type="match status" value="1"/>
</dbReference>
<dbReference type="SUPFAM" id="SSF53756">
    <property type="entry name" value="UDP-Glycosyltransferase/glycogen phosphorylase"/>
    <property type="match status" value="1"/>
</dbReference>
<evidence type="ECO:0000256" key="10">
    <source>
        <dbReference type="ARBA" id="ARBA00023316"/>
    </source>
</evidence>
<dbReference type="Gene3D" id="3.40.50.2000">
    <property type="entry name" value="Glycogen Phosphorylase B"/>
    <property type="match status" value="2"/>
</dbReference>
<sequence>MKIPKPHAILLASPGMGHIIPVIELAKRFVSQHEFQVTVFVVATDASTVESHLRNSPEYTTNLFNVVSLPSVDISALVDTDASLTAKIVVMMHESLPALRSAISAMKPRPTAMIVDFFGTEAMTTVADEFGMLKYMFMPSNAWLLATMIYGPAIDEIGLDEHANKKLPLKIPGCTAVRFEDTIEPFLDVNGPMFQEFLGAGMAISMADGYLVNTWEYLEPKTLAALRDAKLLRQVAKAPVYPIGPLARPVRPPVQRSQMLDWLDTKPSESVIYVSFGSGGSLSAKQMMELAWGLELSQQSFVWAVRPPIENDVSESYLMAGDDSDDHGVLVLFMALLVMTMSTGIQFGSKIDSNWYDAHATFYGDMKGGETMQGACGYGDLFKQGYGLETAALSTALFNNGLTCGACFEIMCVNDPQWCIPNAGTIKITATNFCPPNYSKPHDNWCNPPQKHFDLSMPMFTKLAAYKAGIIRVRYRRVLCSKQGGVKFEVKGNPYWILVLLYNVGGAGDVSGVKIKGSKTAWLPMTKSWGQNWVTGTNLLGQTLSFQVTLSDGKMLQFDNVAPANWKFKQAFDGKTNF</sequence>
<name>A0AA39W7M0_ACESA</name>
<dbReference type="Gene3D" id="2.60.40.760">
    <property type="entry name" value="Expansin, cellulose-binding-like domain"/>
    <property type="match status" value="1"/>
</dbReference>
<keyword evidence="7" id="KW-0808">Transferase</keyword>
<keyword evidence="8" id="KW-0732">Signal</keyword>
<evidence type="ECO:0000313" key="14">
    <source>
        <dbReference type="Proteomes" id="UP001168877"/>
    </source>
</evidence>
<evidence type="ECO:0000256" key="3">
    <source>
        <dbReference type="ARBA" id="ARBA00005392"/>
    </source>
</evidence>
<keyword evidence="9" id="KW-0472">Membrane</keyword>
<keyword evidence="10" id="KW-0961">Cell wall biogenesis/degradation</keyword>
<evidence type="ECO:0000259" key="12">
    <source>
        <dbReference type="PROSITE" id="PS50843"/>
    </source>
</evidence>
<dbReference type="GO" id="GO:0005576">
    <property type="term" value="C:extracellular region"/>
    <property type="evidence" value="ECO:0007669"/>
    <property type="project" value="InterPro"/>
</dbReference>
<keyword evidence="6" id="KW-0328">Glycosyltransferase</keyword>
<dbReference type="Pfam" id="PF01357">
    <property type="entry name" value="Expansin_C"/>
    <property type="match status" value="1"/>
</dbReference>
<evidence type="ECO:0000256" key="2">
    <source>
        <dbReference type="ARBA" id="ARBA00004191"/>
    </source>
</evidence>
<evidence type="ECO:0000256" key="9">
    <source>
        <dbReference type="ARBA" id="ARBA00023136"/>
    </source>
</evidence>
<dbReference type="Proteomes" id="UP001168877">
    <property type="component" value="Unassembled WGS sequence"/>
</dbReference>
<keyword evidence="14" id="KW-1185">Reference proteome</keyword>
<evidence type="ECO:0000256" key="8">
    <source>
        <dbReference type="ARBA" id="ARBA00022729"/>
    </source>
</evidence>
<evidence type="ECO:0000256" key="6">
    <source>
        <dbReference type="ARBA" id="ARBA00022676"/>
    </source>
</evidence>
<dbReference type="PANTHER" id="PTHR48046:SF7">
    <property type="entry name" value="UDP-GLYCOSYLTRANSFERASE 72E1"/>
    <property type="match status" value="1"/>
</dbReference>
<dbReference type="InterPro" id="IPR007118">
    <property type="entry name" value="Expan_Lol_pI"/>
</dbReference>
<dbReference type="PROSITE" id="PS50843">
    <property type="entry name" value="EXPANSIN_CBD"/>
    <property type="match status" value="1"/>
</dbReference>
<dbReference type="SMART" id="SM00837">
    <property type="entry name" value="DPBB_1"/>
    <property type="match status" value="1"/>
</dbReference>
<evidence type="ECO:0000256" key="4">
    <source>
        <dbReference type="ARBA" id="ARBA00022512"/>
    </source>
</evidence>
<dbReference type="InterPro" id="IPR036908">
    <property type="entry name" value="RlpA-like_sf"/>
</dbReference>
<dbReference type="GO" id="GO:0009653">
    <property type="term" value="P:anatomical structure morphogenesis"/>
    <property type="evidence" value="ECO:0007669"/>
    <property type="project" value="UniProtKB-ARBA"/>
</dbReference>
<dbReference type="InterPro" id="IPR009009">
    <property type="entry name" value="RlpA-like_DPBB"/>
</dbReference>
<evidence type="ECO:0000256" key="5">
    <source>
        <dbReference type="ARBA" id="ARBA00022525"/>
    </source>
</evidence>
<dbReference type="PRINTS" id="PR01225">
    <property type="entry name" value="EXPANSNFAMLY"/>
</dbReference>
<protein>
    <recommendedName>
        <fullName evidence="15">Expansin</fullName>
    </recommendedName>
</protein>
<comment type="caution">
    <text evidence="13">The sequence shown here is derived from an EMBL/GenBank/DDBJ whole genome shotgun (WGS) entry which is preliminary data.</text>
</comment>
<comment type="subcellular location">
    <subcellularLocation>
        <location evidence="1">Membrane</location>
        <topology evidence="1">Peripheral membrane protein</topology>
    </subcellularLocation>
    <subcellularLocation>
        <location evidence="2">Secreted</location>
        <location evidence="2">Cell wall</location>
    </subcellularLocation>
</comment>
<dbReference type="InterPro" id="IPR007112">
    <property type="entry name" value="Expansin/allergen_DPBB_dom"/>
</dbReference>
<dbReference type="AlphaFoldDB" id="A0AA39W7M0"/>
<dbReference type="Gene3D" id="2.40.40.10">
    <property type="entry name" value="RlpA-like domain"/>
    <property type="match status" value="1"/>
</dbReference>
<evidence type="ECO:0000313" key="13">
    <source>
        <dbReference type="EMBL" id="KAK0605261.1"/>
    </source>
</evidence>
<dbReference type="GO" id="GO:0016020">
    <property type="term" value="C:membrane"/>
    <property type="evidence" value="ECO:0007669"/>
    <property type="project" value="UniProtKB-SubCell"/>
</dbReference>
<dbReference type="CDD" id="cd03784">
    <property type="entry name" value="GT1_Gtf-like"/>
    <property type="match status" value="1"/>
</dbReference>
<dbReference type="InterPro" id="IPR007117">
    <property type="entry name" value="Expansin_CBD"/>
</dbReference>
<evidence type="ECO:0000256" key="1">
    <source>
        <dbReference type="ARBA" id="ARBA00004170"/>
    </source>
</evidence>
<dbReference type="PROSITE" id="PS50842">
    <property type="entry name" value="EXPANSIN_EG45"/>
    <property type="match status" value="1"/>
</dbReference>
<reference evidence="13" key="2">
    <citation type="submission" date="2023-06" db="EMBL/GenBank/DDBJ databases">
        <authorList>
            <person name="Swenson N.G."/>
            <person name="Wegrzyn J.L."/>
            <person name="Mcevoy S.L."/>
        </authorList>
    </citation>
    <scope>NUCLEOTIDE SEQUENCE</scope>
    <source>
        <strain evidence="13">NS2018</strain>
        <tissue evidence="13">Leaf</tissue>
    </source>
</reference>
<dbReference type="InterPro" id="IPR002963">
    <property type="entry name" value="Expansin"/>
</dbReference>
<dbReference type="PRINTS" id="PR01226">
    <property type="entry name" value="EXPANSIN"/>
</dbReference>
<accession>A0AA39W7M0</accession>
<dbReference type="GO" id="GO:0009664">
    <property type="term" value="P:plant-type cell wall organization"/>
    <property type="evidence" value="ECO:0007669"/>
    <property type="project" value="InterPro"/>
</dbReference>
<keyword evidence="5" id="KW-0964">Secreted</keyword>
<reference evidence="13" key="1">
    <citation type="journal article" date="2022" name="Plant J.">
        <title>Strategies of tolerance reflected in two North American maple genomes.</title>
        <authorList>
            <person name="McEvoy S.L."/>
            <person name="Sezen U.U."/>
            <person name="Trouern-Trend A."/>
            <person name="McMahon S.M."/>
            <person name="Schaberg P.G."/>
            <person name="Yang J."/>
            <person name="Wegrzyn J.L."/>
            <person name="Swenson N.G."/>
        </authorList>
    </citation>
    <scope>NUCLEOTIDE SEQUENCE</scope>
    <source>
        <strain evidence="13">NS2018</strain>
    </source>
</reference>
<dbReference type="PANTHER" id="PTHR48046">
    <property type="entry name" value="UDP-GLYCOSYLTRANSFERASE 72E1"/>
    <property type="match status" value="1"/>
</dbReference>
<dbReference type="SUPFAM" id="SSF49590">
    <property type="entry name" value="PHL pollen allergen"/>
    <property type="match status" value="1"/>
</dbReference>
<comment type="similarity">
    <text evidence="3">Belongs to the expansin family. Expansin A subfamily.</text>
</comment>
<feature type="domain" description="Expansin-like CBD" evidence="12">
    <location>
        <begin position="495"/>
        <end position="574"/>
    </location>
</feature>
<organism evidence="13 14">
    <name type="scientific">Acer saccharum</name>
    <name type="common">Sugar maple</name>
    <dbReference type="NCBI Taxonomy" id="4024"/>
    <lineage>
        <taxon>Eukaryota</taxon>
        <taxon>Viridiplantae</taxon>
        <taxon>Streptophyta</taxon>
        <taxon>Embryophyta</taxon>
        <taxon>Tracheophyta</taxon>
        <taxon>Spermatophyta</taxon>
        <taxon>Magnoliopsida</taxon>
        <taxon>eudicotyledons</taxon>
        <taxon>Gunneridae</taxon>
        <taxon>Pentapetalae</taxon>
        <taxon>rosids</taxon>
        <taxon>malvids</taxon>
        <taxon>Sapindales</taxon>
        <taxon>Sapindaceae</taxon>
        <taxon>Hippocastanoideae</taxon>
        <taxon>Acereae</taxon>
        <taxon>Acer</taxon>
    </lineage>
</organism>
<evidence type="ECO:0008006" key="15">
    <source>
        <dbReference type="Google" id="ProtNLM"/>
    </source>
</evidence>
<dbReference type="GO" id="GO:0047209">
    <property type="term" value="F:coniferyl-alcohol glucosyltransferase activity"/>
    <property type="evidence" value="ECO:0007669"/>
    <property type="project" value="TreeGrafter"/>
</dbReference>
<evidence type="ECO:0000256" key="7">
    <source>
        <dbReference type="ARBA" id="ARBA00022679"/>
    </source>
</evidence>
<evidence type="ECO:0000259" key="11">
    <source>
        <dbReference type="PROSITE" id="PS50842"/>
    </source>
</evidence>
<feature type="domain" description="Expansin-like EG45" evidence="11">
    <location>
        <begin position="373"/>
        <end position="485"/>
    </location>
</feature>
<gene>
    <name evidence="13" type="ORF">LWI29_024741</name>
</gene>
<dbReference type="SUPFAM" id="SSF50685">
    <property type="entry name" value="Barwin-like endoglucanases"/>
    <property type="match status" value="1"/>
</dbReference>
<dbReference type="InterPro" id="IPR002213">
    <property type="entry name" value="UDP_glucos_trans"/>
</dbReference>
<keyword evidence="4" id="KW-0134">Cell wall</keyword>
<dbReference type="EMBL" id="JAUESC010000002">
    <property type="protein sequence ID" value="KAK0605261.1"/>
    <property type="molecule type" value="Genomic_DNA"/>
</dbReference>
<dbReference type="InterPro" id="IPR036749">
    <property type="entry name" value="Expansin_CBD_sf"/>
</dbReference>